<sequence length="294" mass="31666">MAFPTRASLASLPLALVFTLACVPAEEEEGSDSAAEQGSEEATSANTEDTTDTTEDTSTEDTSGSTEESTEDTSESTEESTEDSSSEDTTTEDTGTEDTTTEDTGTEDTTTEDTGTEESTEDTSSEDTTETTGGLDCLADDSFEDNDVEADAALVPWQANNGFWIETDFEATLCEDEDWYAFDLDVNMLDGDPSNFALFLDIIVQGSSWCGSGCEEPELPAAEENTISIELYEASTMNLLVAQTSQKGRINVDKSGAVYGQDLILRVYGPAVVNYLYDVSFNVRFDAVEDECEC</sequence>
<dbReference type="STRING" id="391625.PPSIR1_00605"/>
<proteinExistence type="predicted"/>
<keyword evidence="2" id="KW-0732">Signal</keyword>
<accession>A6G7H9</accession>
<evidence type="ECO:0008006" key="5">
    <source>
        <dbReference type="Google" id="ProtNLM"/>
    </source>
</evidence>
<feature type="compositionally biased region" description="Acidic residues" evidence="1">
    <location>
        <begin position="49"/>
        <end position="59"/>
    </location>
</feature>
<evidence type="ECO:0000313" key="3">
    <source>
        <dbReference type="EMBL" id="EDM78188.1"/>
    </source>
</evidence>
<dbReference type="PROSITE" id="PS51257">
    <property type="entry name" value="PROKAR_LIPOPROTEIN"/>
    <property type="match status" value="1"/>
</dbReference>
<dbReference type="EMBL" id="ABCS01000034">
    <property type="protein sequence ID" value="EDM78188.1"/>
    <property type="molecule type" value="Genomic_DNA"/>
</dbReference>
<feature type="compositionally biased region" description="Acidic residues" evidence="1">
    <location>
        <begin position="68"/>
        <end position="129"/>
    </location>
</feature>
<comment type="caution">
    <text evidence="3">The sequence shown here is derived from an EMBL/GenBank/DDBJ whole genome shotgun (WGS) entry which is preliminary data.</text>
</comment>
<dbReference type="RefSeq" id="WP_006972674.1">
    <property type="nucleotide sequence ID" value="NZ_ABCS01000034.1"/>
</dbReference>
<feature type="chain" id="PRO_5002697503" description="Lipoprotein" evidence="2">
    <location>
        <begin position="26"/>
        <end position="294"/>
    </location>
</feature>
<evidence type="ECO:0000313" key="4">
    <source>
        <dbReference type="Proteomes" id="UP000005801"/>
    </source>
</evidence>
<reference evidence="3 4" key="1">
    <citation type="submission" date="2007-06" db="EMBL/GenBank/DDBJ databases">
        <authorList>
            <person name="Shimkets L."/>
            <person name="Ferriera S."/>
            <person name="Johnson J."/>
            <person name="Kravitz S."/>
            <person name="Beeson K."/>
            <person name="Sutton G."/>
            <person name="Rogers Y.-H."/>
            <person name="Friedman R."/>
            <person name="Frazier M."/>
            <person name="Venter J.C."/>
        </authorList>
    </citation>
    <scope>NUCLEOTIDE SEQUENCE [LARGE SCALE GENOMIC DNA]</scope>
    <source>
        <strain evidence="3 4">SIR-1</strain>
    </source>
</reference>
<organism evidence="3 4">
    <name type="scientific">Plesiocystis pacifica SIR-1</name>
    <dbReference type="NCBI Taxonomy" id="391625"/>
    <lineage>
        <taxon>Bacteria</taxon>
        <taxon>Pseudomonadati</taxon>
        <taxon>Myxococcota</taxon>
        <taxon>Polyangia</taxon>
        <taxon>Nannocystales</taxon>
        <taxon>Nannocystaceae</taxon>
        <taxon>Plesiocystis</taxon>
    </lineage>
</organism>
<dbReference type="Proteomes" id="UP000005801">
    <property type="component" value="Unassembled WGS sequence"/>
</dbReference>
<gene>
    <name evidence="3" type="ORF">PPSIR1_00605</name>
</gene>
<dbReference type="eggNOG" id="ENOG50316UX">
    <property type="taxonomic scope" value="Bacteria"/>
</dbReference>
<dbReference type="OrthoDB" id="9921140at2"/>
<evidence type="ECO:0000256" key="2">
    <source>
        <dbReference type="SAM" id="SignalP"/>
    </source>
</evidence>
<dbReference type="AlphaFoldDB" id="A6G7H9"/>
<protein>
    <recommendedName>
        <fullName evidence="5">Lipoprotein</fullName>
    </recommendedName>
</protein>
<feature type="region of interest" description="Disordered" evidence="1">
    <location>
        <begin position="25"/>
        <end position="141"/>
    </location>
</feature>
<evidence type="ECO:0000256" key="1">
    <source>
        <dbReference type="SAM" id="MobiDB-lite"/>
    </source>
</evidence>
<feature type="compositionally biased region" description="Low complexity" evidence="1">
    <location>
        <begin position="32"/>
        <end position="42"/>
    </location>
</feature>
<keyword evidence="4" id="KW-1185">Reference proteome</keyword>
<name>A6G7H9_9BACT</name>
<feature type="signal peptide" evidence="2">
    <location>
        <begin position="1"/>
        <end position="25"/>
    </location>
</feature>